<evidence type="ECO:0008006" key="3">
    <source>
        <dbReference type="Google" id="ProtNLM"/>
    </source>
</evidence>
<proteinExistence type="predicted"/>
<sequence length="75" mass="8356">MTPERLEECLTIMRWSPETLAEALGCDVSLVEAWLTEEAEIPPKTAAWIDTVAQFMETADGMKPKGLKGKRFSAQ</sequence>
<protein>
    <recommendedName>
        <fullName evidence="3">Transcriptional regulator</fullName>
    </recommendedName>
</protein>
<dbReference type="GO" id="GO:0003677">
    <property type="term" value="F:DNA binding"/>
    <property type="evidence" value="ECO:0007669"/>
    <property type="project" value="InterPro"/>
</dbReference>
<dbReference type="InterPro" id="IPR010982">
    <property type="entry name" value="Lambda_DNA-bd_dom_sf"/>
</dbReference>
<dbReference type="SUPFAM" id="SSF47413">
    <property type="entry name" value="lambda repressor-like DNA-binding domains"/>
    <property type="match status" value="1"/>
</dbReference>
<name>A0A1C2DZ20_9HYPH</name>
<keyword evidence="2" id="KW-1185">Reference proteome</keyword>
<dbReference type="RefSeq" id="WP_024923618.1">
    <property type="nucleotide sequence ID" value="NZ_MDEO01000030.1"/>
</dbReference>
<gene>
    <name evidence="1" type="ORF">QV13_10005</name>
</gene>
<accession>A0A1C2DZ20</accession>
<dbReference type="AlphaFoldDB" id="A0A1C2DZ20"/>
<dbReference type="EMBL" id="MDEO01000030">
    <property type="protein sequence ID" value="OCX19925.1"/>
    <property type="molecule type" value="Genomic_DNA"/>
</dbReference>
<comment type="caution">
    <text evidence="1">The sequence shown here is derived from an EMBL/GenBank/DDBJ whole genome shotgun (WGS) entry which is preliminary data.</text>
</comment>
<evidence type="ECO:0000313" key="2">
    <source>
        <dbReference type="Proteomes" id="UP000094412"/>
    </source>
</evidence>
<evidence type="ECO:0000313" key="1">
    <source>
        <dbReference type="EMBL" id="OCX19925.1"/>
    </source>
</evidence>
<dbReference type="OrthoDB" id="7268941at2"/>
<reference evidence="1 2" key="1">
    <citation type="submission" date="2016-08" db="EMBL/GenBank/DDBJ databases">
        <title>Whole genome sequence of Mesorhizobium sp. strain UASWS1009 isolated from industrial sewage.</title>
        <authorList>
            <person name="Crovadore J."/>
            <person name="Calmin G."/>
            <person name="Chablais R."/>
            <person name="Cochard B."/>
            <person name="Lefort F."/>
        </authorList>
    </citation>
    <scope>NUCLEOTIDE SEQUENCE [LARGE SCALE GENOMIC DNA]</scope>
    <source>
        <strain evidence="1 2">UASWS1009</strain>
    </source>
</reference>
<organism evidence="1 2">
    <name type="scientific">Mesorhizobium hungaricum</name>
    <dbReference type="NCBI Taxonomy" id="1566387"/>
    <lineage>
        <taxon>Bacteria</taxon>
        <taxon>Pseudomonadati</taxon>
        <taxon>Pseudomonadota</taxon>
        <taxon>Alphaproteobacteria</taxon>
        <taxon>Hyphomicrobiales</taxon>
        <taxon>Phyllobacteriaceae</taxon>
        <taxon>Mesorhizobium</taxon>
    </lineage>
</organism>
<dbReference type="Proteomes" id="UP000094412">
    <property type="component" value="Unassembled WGS sequence"/>
</dbReference>